<dbReference type="KEGG" id="stq:Spith_1754"/>
<dbReference type="InterPro" id="IPR008964">
    <property type="entry name" value="Invasin/intimin_cell_adhesion"/>
</dbReference>
<sequence length="427" mass="47262">MKEKGTSKAQGSYVYVVMGGKEGLLSSSEEMFRIRNASTYRAGSLSEHRWVLSHEYKTPELNPEAARVSLGEWTEITIITTPDNGTASANTTDVYINGIQVARRFPNNKQSKYINQIEFYSGTKDLLDFSVDDIAIYKGPRLPEGVVLPPPEKIMLSPLPHYMAVGDATHIMPQVLPEGTDERLIYTSLTPDVVVVSREGLVTATGEGTGKIVISSERDPAVWTEYEVRVLSEEKIVRVQELSFAKEQYAVRVGEHLKLEPQILPEDATEKGIRYELVEGKGIFSIRPEGIVTGLTPGIGTVRAISLDNEDISSTCTIKVLSNRPGGSIIYENHFASENLEDAWTTSFANNTECTIKDGALYLKDNNPGGQPKAYISFEPQADTFTVEFRLKVDSDQVYQETKVSAVTCGIGVLRPLSQDKKGREKW</sequence>
<dbReference type="InterPro" id="IPR054604">
    <property type="entry name" value="SbsC_Big-like"/>
</dbReference>
<organism evidence="2 3">
    <name type="scientific">Winmispira thermophila (strain ATCC 700085 / DSM 6578 / Z-1203)</name>
    <name type="common">Spirochaeta thermophila</name>
    <dbReference type="NCBI Taxonomy" id="869211"/>
    <lineage>
        <taxon>Bacteria</taxon>
        <taxon>Pseudomonadati</taxon>
        <taxon>Spirochaetota</taxon>
        <taxon>Spirochaetia</taxon>
        <taxon>Winmispirales</taxon>
        <taxon>Winmispiraceae</taxon>
        <taxon>Winmispira</taxon>
    </lineage>
</organism>
<dbReference type="Proteomes" id="UP000007254">
    <property type="component" value="Chromosome"/>
</dbReference>
<dbReference type="EMBL" id="CP002903">
    <property type="protein sequence ID" value="AEJ62014.1"/>
    <property type="molecule type" value="Genomic_DNA"/>
</dbReference>
<protein>
    <submittedName>
        <fullName evidence="2">Ig domain protein group 2 domain protein</fullName>
    </submittedName>
</protein>
<gene>
    <name evidence="2" type="ordered locus">Spith_1754</name>
</gene>
<evidence type="ECO:0000313" key="2">
    <source>
        <dbReference type="EMBL" id="AEJ62014.1"/>
    </source>
</evidence>
<dbReference type="SUPFAM" id="SSF49373">
    <property type="entry name" value="Invasin/intimin cell-adhesion fragments"/>
    <property type="match status" value="1"/>
</dbReference>
<reference evidence="2 3" key="1">
    <citation type="submission" date="2011-06" db="EMBL/GenBank/DDBJ databases">
        <title>The complete genome of Spirochaeta thermophila DSM 6578.</title>
        <authorList>
            <consortium name="US DOE Joint Genome Institute (JGI-PGF)"/>
            <person name="Lucas S."/>
            <person name="Lapidus A."/>
            <person name="Bruce D."/>
            <person name="Goodwin L."/>
            <person name="Pitluck S."/>
            <person name="Peters L."/>
            <person name="Kyrpides N."/>
            <person name="Mavromatis K."/>
            <person name="Ivanova N."/>
            <person name="Mikailova N."/>
            <person name="Pagani I."/>
            <person name="Chertkov O."/>
            <person name="Detter J.C."/>
            <person name="Tapia R."/>
            <person name="Han C."/>
            <person name="Land M."/>
            <person name="Hauser L."/>
            <person name="Markowitz V."/>
            <person name="Cheng J.-F."/>
            <person name="Hugenholtz P."/>
            <person name="Woyke T."/>
            <person name="Wu D."/>
            <person name="Spring S."/>
            <person name="Merkhoffer B."/>
            <person name="Schneider S."/>
            <person name="Klenk H.-P."/>
            <person name="Eisen J.A."/>
        </authorList>
    </citation>
    <scope>NUCLEOTIDE SEQUENCE [LARGE SCALE GENOMIC DNA]</scope>
    <source>
        <strain evidence="3">ATCC 700085 / DSM 6578 / Z-1203</strain>
    </source>
</reference>
<dbReference type="STRING" id="869211.Spith_1754"/>
<feature type="domain" description="Surface layer protein bacterial Ig-like" evidence="1">
    <location>
        <begin position="186"/>
        <end position="214"/>
    </location>
</feature>
<dbReference type="HOGENOM" id="CLU_642362_0_0_12"/>
<dbReference type="Gene3D" id="2.60.40.1080">
    <property type="match status" value="2"/>
</dbReference>
<keyword evidence="3" id="KW-1185">Reference proteome</keyword>
<name>G0GC03_WINT7</name>
<dbReference type="AlphaFoldDB" id="G0GC03"/>
<evidence type="ECO:0000259" key="1">
    <source>
        <dbReference type="Pfam" id="PF22359"/>
    </source>
</evidence>
<evidence type="ECO:0000313" key="3">
    <source>
        <dbReference type="Proteomes" id="UP000007254"/>
    </source>
</evidence>
<dbReference type="Pfam" id="PF22359">
    <property type="entry name" value="Big-like"/>
    <property type="match status" value="1"/>
</dbReference>
<proteinExistence type="predicted"/>
<accession>G0GC03</accession>